<gene>
    <name evidence="3" type="ORF">HRG_07084</name>
</gene>
<reference evidence="3" key="1">
    <citation type="submission" date="2021-09" db="EMBL/GenBank/DDBJ databases">
        <title>A high-quality genome of the endoparasitic fungus Hirsutella rhossiliensis with a comparison of Hirsutella genomes reveals transposable elements contributing to genome size variation.</title>
        <authorList>
            <person name="Lin R."/>
            <person name="Jiao Y."/>
            <person name="Sun X."/>
            <person name="Ling J."/>
            <person name="Xie B."/>
            <person name="Cheng X."/>
        </authorList>
    </citation>
    <scope>NUCLEOTIDE SEQUENCE</scope>
    <source>
        <strain evidence="3">HR02</strain>
    </source>
</reference>
<feature type="region of interest" description="Disordered" evidence="2">
    <location>
        <begin position="233"/>
        <end position="277"/>
    </location>
</feature>
<dbReference type="RefSeq" id="XP_044719517.1">
    <property type="nucleotide sequence ID" value="XM_044865555.1"/>
</dbReference>
<feature type="coiled-coil region" evidence="1">
    <location>
        <begin position="76"/>
        <end position="103"/>
    </location>
</feature>
<keyword evidence="1" id="KW-0175">Coiled coil</keyword>
<dbReference type="GeneID" id="68356213"/>
<feature type="compositionally biased region" description="Basic and acidic residues" evidence="2">
    <location>
        <begin position="234"/>
        <end position="247"/>
    </location>
</feature>
<dbReference type="EMBL" id="JAIZPD010000007">
    <property type="protein sequence ID" value="KAH0962004.1"/>
    <property type="molecule type" value="Genomic_DNA"/>
</dbReference>
<organism evidence="3 4">
    <name type="scientific">Hirsutella rhossiliensis</name>
    <dbReference type="NCBI Taxonomy" id="111463"/>
    <lineage>
        <taxon>Eukaryota</taxon>
        <taxon>Fungi</taxon>
        <taxon>Dikarya</taxon>
        <taxon>Ascomycota</taxon>
        <taxon>Pezizomycotina</taxon>
        <taxon>Sordariomycetes</taxon>
        <taxon>Hypocreomycetidae</taxon>
        <taxon>Hypocreales</taxon>
        <taxon>Ophiocordycipitaceae</taxon>
        <taxon>Hirsutella</taxon>
    </lineage>
</organism>
<accession>A0A9P8MVM3</accession>
<feature type="compositionally biased region" description="Polar residues" evidence="2">
    <location>
        <begin position="248"/>
        <end position="257"/>
    </location>
</feature>
<keyword evidence="4" id="KW-1185">Reference proteome</keyword>
<dbReference type="AlphaFoldDB" id="A0A9P8MVM3"/>
<evidence type="ECO:0000256" key="2">
    <source>
        <dbReference type="SAM" id="MobiDB-lite"/>
    </source>
</evidence>
<evidence type="ECO:0000313" key="4">
    <source>
        <dbReference type="Proteomes" id="UP000824596"/>
    </source>
</evidence>
<protein>
    <submittedName>
        <fullName evidence="3">Uncharacterized protein</fullName>
    </submittedName>
</protein>
<dbReference type="OrthoDB" id="10591667at2759"/>
<sequence>MTLPAQGKEVYITKLKESLDWTPWIRGIKSLAVTHEVWDYVDPDGTSVLKEPADLSWSDAVESIGPKPLRAAFENEARFREAKEDYVESLQEAREEFRHQEKVNLKQYDRYKARNKALQQIQEAIKNSISEGLQGETLLQLTARDKIRELRQKVLPSIEEEKTLIDDRYQQVINKKGVRDWKVWADQLDQVILDSRDLKVSTINDTKVRQDFLKALEDWDVTWASNVRLQKGGWDQEKGEANKDRQSSRPNAYNNNNRGRDHPEKVSSLWKPRRQER</sequence>
<name>A0A9P8MVM3_9HYPO</name>
<evidence type="ECO:0000313" key="3">
    <source>
        <dbReference type="EMBL" id="KAH0962004.1"/>
    </source>
</evidence>
<evidence type="ECO:0000256" key="1">
    <source>
        <dbReference type="SAM" id="Coils"/>
    </source>
</evidence>
<proteinExistence type="predicted"/>
<comment type="caution">
    <text evidence="3">The sequence shown here is derived from an EMBL/GenBank/DDBJ whole genome shotgun (WGS) entry which is preliminary data.</text>
</comment>
<dbReference type="Proteomes" id="UP000824596">
    <property type="component" value="Unassembled WGS sequence"/>
</dbReference>